<dbReference type="SUPFAM" id="SSF51197">
    <property type="entry name" value="Clavaminate synthase-like"/>
    <property type="match status" value="1"/>
</dbReference>
<dbReference type="Proteomes" id="UP000829685">
    <property type="component" value="Unassembled WGS sequence"/>
</dbReference>
<organism evidence="2 3">
    <name type="scientific">Neoarthrinium moseri</name>
    <dbReference type="NCBI Taxonomy" id="1658444"/>
    <lineage>
        <taxon>Eukaryota</taxon>
        <taxon>Fungi</taxon>
        <taxon>Dikarya</taxon>
        <taxon>Ascomycota</taxon>
        <taxon>Pezizomycotina</taxon>
        <taxon>Sordariomycetes</taxon>
        <taxon>Xylariomycetidae</taxon>
        <taxon>Amphisphaeriales</taxon>
        <taxon>Apiosporaceae</taxon>
        <taxon>Neoarthrinium</taxon>
    </lineage>
</organism>
<name>A0A9P9WE47_9PEZI</name>
<evidence type="ECO:0008006" key="4">
    <source>
        <dbReference type="Google" id="ProtNLM"/>
    </source>
</evidence>
<dbReference type="Gene3D" id="2.60.120.330">
    <property type="entry name" value="B-lactam Antibiotic, Isopenicillin N Synthase, Chain"/>
    <property type="match status" value="1"/>
</dbReference>
<keyword evidence="3" id="KW-1185">Reference proteome</keyword>
<sequence length="489" mass="55473">MTTETLAQPVQTQVQKPVTAECPLLDQRFAELKRSLVKPEHKQKVTESYHRVCDVLKNEAAFIEKTGPKIIPEIDFNDVLANGSSTYPEASLSESSIIDMLTEITRNLGGKLPQSFTDLVRERGCLILRNVVPEEQATSWETELTEYTKAHKSVGGFPRDNPQNWSLWWTRPQVQIRSHPRVLAAMSCVSHLWHVSNKDLPIDMDSQVVYPDRFRIRYPSKEAAYTLPAHLDSGAIERWEDKENRANFREIFEGNWQDWDGWSADHRIEAKSDLYGVEPGCSCWRSLQGWLSMSHTSTGEGTIRLLPSLKASVAYCMLRPLFHQGEEFDDSQPTFPGAKPGNTQFRPSREHHPHLELDKSMVGIPPVKPGDYVFWHCDLVHEVDRFHSGNRNSSVSYNACNPLTPYNIESLVHVREAFRQAVPPKDFASSASITERECEHEDHGAKEENILSAQGKQALGLSPFDAEEPGLMEGQRHVRMLANRRLGLA</sequence>
<dbReference type="InterPro" id="IPR010856">
    <property type="entry name" value="Gig2-like"/>
</dbReference>
<comment type="caution">
    <text evidence="2">The sequence shown here is derived from an EMBL/GenBank/DDBJ whole genome shotgun (WGS) entry which is preliminary data.</text>
</comment>
<accession>A0A9P9WE47</accession>
<evidence type="ECO:0000313" key="2">
    <source>
        <dbReference type="EMBL" id="KAI1859072.1"/>
    </source>
</evidence>
<dbReference type="PANTHER" id="PTHR30613">
    <property type="entry name" value="UNCHARACTERIZED PROTEIN YBIU-RELATED"/>
    <property type="match status" value="1"/>
</dbReference>
<gene>
    <name evidence="2" type="ORF">JX265_010549</name>
</gene>
<evidence type="ECO:0000313" key="3">
    <source>
        <dbReference type="Proteomes" id="UP000829685"/>
    </source>
</evidence>
<evidence type="ECO:0000256" key="1">
    <source>
        <dbReference type="SAM" id="MobiDB-lite"/>
    </source>
</evidence>
<dbReference type="PANTHER" id="PTHR30613:SF1">
    <property type="entry name" value="DUF1479 DOMAIN PROTEIN (AFU_ORTHOLOGUE AFUA_5G09280)"/>
    <property type="match status" value="1"/>
</dbReference>
<reference evidence="2" key="1">
    <citation type="submission" date="2021-03" db="EMBL/GenBank/DDBJ databases">
        <title>Revisited historic fungal species revealed as producer of novel bioactive compounds through whole genome sequencing and comparative genomics.</title>
        <authorList>
            <person name="Vignolle G.A."/>
            <person name="Hochenegger N."/>
            <person name="Mach R.L."/>
            <person name="Mach-Aigner A.R."/>
            <person name="Javad Rahimi M."/>
            <person name="Salim K.A."/>
            <person name="Chan C.M."/>
            <person name="Lim L.B.L."/>
            <person name="Cai F."/>
            <person name="Druzhinina I.S."/>
            <person name="U'Ren J.M."/>
            <person name="Derntl C."/>
        </authorList>
    </citation>
    <scope>NUCLEOTIDE SEQUENCE</scope>
    <source>
        <strain evidence="2">TUCIM 5799</strain>
    </source>
</reference>
<dbReference type="InterPro" id="IPR027443">
    <property type="entry name" value="IPNS-like_sf"/>
</dbReference>
<dbReference type="AlphaFoldDB" id="A0A9P9WE47"/>
<proteinExistence type="predicted"/>
<feature type="region of interest" description="Disordered" evidence="1">
    <location>
        <begin position="329"/>
        <end position="349"/>
    </location>
</feature>
<protein>
    <recommendedName>
        <fullName evidence="4">DUF1479-domain-containing protein</fullName>
    </recommendedName>
</protein>
<dbReference type="Pfam" id="PF07350">
    <property type="entry name" value="Gig2-like"/>
    <property type="match status" value="1"/>
</dbReference>
<dbReference type="EMBL" id="JAFIMR010000035">
    <property type="protein sequence ID" value="KAI1859072.1"/>
    <property type="molecule type" value="Genomic_DNA"/>
</dbReference>